<protein>
    <submittedName>
        <fullName evidence="2">Uncharacterized protein</fullName>
    </submittedName>
</protein>
<dbReference type="EMBL" id="LCJB01000011">
    <property type="protein sequence ID" value="KKT71676.1"/>
    <property type="molecule type" value="Genomic_DNA"/>
</dbReference>
<keyword evidence="1" id="KW-1133">Transmembrane helix</keyword>
<dbReference type="AlphaFoldDB" id="A0A0G1JJB0"/>
<feature type="transmembrane region" description="Helical" evidence="1">
    <location>
        <begin position="70"/>
        <end position="90"/>
    </location>
</feature>
<feature type="transmembrane region" description="Helical" evidence="1">
    <location>
        <begin position="38"/>
        <end position="58"/>
    </location>
</feature>
<proteinExistence type="predicted"/>
<comment type="caution">
    <text evidence="2">The sequence shown here is derived from an EMBL/GenBank/DDBJ whole genome shotgun (WGS) entry which is preliminary data.</text>
</comment>
<gene>
    <name evidence="2" type="ORF">UW63_C0011G0007</name>
</gene>
<feature type="transmembrane region" description="Helical" evidence="1">
    <location>
        <begin position="136"/>
        <end position="156"/>
    </location>
</feature>
<keyword evidence="1" id="KW-0812">Transmembrane</keyword>
<keyword evidence="1" id="KW-0472">Membrane</keyword>
<reference evidence="2 3" key="1">
    <citation type="journal article" date="2015" name="Nature">
        <title>rRNA introns, odd ribosomes, and small enigmatic genomes across a large radiation of phyla.</title>
        <authorList>
            <person name="Brown C.T."/>
            <person name="Hug L.A."/>
            <person name="Thomas B.C."/>
            <person name="Sharon I."/>
            <person name="Castelle C.J."/>
            <person name="Singh A."/>
            <person name="Wilkins M.J."/>
            <person name="Williams K.H."/>
            <person name="Banfield J.F."/>
        </authorList>
    </citation>
    <scope>NUCLEOTIDE SEQUENCE [LARGE SCALE GENOMIC DNA]</scope>
</reference>
<feature type="transmembrane region" description="Helical" evidence="1">
    <location>
        <begin position="111"/>
        <end position="130"/>
    </location>
</feature>
<organism evidence="2 3">
    <name type="scientific">Candidatus Uhrbacteria bacterium GW2011_GWF2_44_350</name>
    <dbReference type="NCBI Taxonomy" id="1619000"/>
    <lineage>
        <taxon>Bacteria</taxon>
        <taxon>Candidatus Uhriibacteriota</taxon>
    </lineage>
</organism>
<dbReference type="Proteomes" id="UP000034154">
    <property type="component" value="Unassembled WGS sequence"/>
</dbReference>
<accession>A0A0G1JJB0</accession>
<name>A0A0G1JJB0_9BACT</name>
<evidence type="ECO:0000313" key="3">
    <source>
        <dbReference type="Proteomes" id="UP000034154"/>
    </source>
</evidence>
<sequence length="164" mass="18914">MDWFFLNLTCFDSWLHQTITEPIFAATCRLLKMTRRNLTMSLFGLFSFCLLLAPISTVGFTYKQMEDKTFSLLCAFGTMLMFGFRVFPLFDVDESGRLPVRLEVFLRALKRIRPICCFAMSILFVMAPVFCSPEKIISDILSETGTIFFVLFLHILDVDDLSKP</sequence>
<evidence type="ECO:0000313" key="2">
    <source>
        <dbReference type="EMBL" id="KKT71676.1"/>
    </source>
</evidence>
<evidence type="ECO:0000256" key="1">
    <source>
        <dbReference type="SAM" id="Phobius"/>
    </source>
</evidence>